<dbReference type="RefSeq" id="WP_041069222.1">
    <property type="nucleotide sequence ID" value="NZ_AP010872.1"/>
</dbReference>
<dbReference type="PIRSF" id="PIRSF000161">
    <property type="entry name" value="DHPR"/>
    <property type="match status" value="1"/>
</dbReference>
<dbReference type="HAMAP" id="MF_00102">
    <property type="entry name" value="DapB"/>
    <property type="match status" value="1"/>
</dbReference>
<protein>
    <recommendedName>
        <fullName evidence="10 13">4-hydroxy-tetrahydrodipicolinate reductase</fullName>
        <shortName evidence="13">HTPA reductase</shortName>
        <ecNumber evidence="10 13">1.17.1.8</ecNumber>
    </recommendedName>
</protein>
<gene>
    <name evidence="13 16" type="primary">dapB</name>
    <name evidence="16" type="ORF">ICMP_317</name>
</gene>
<dbReference type="GO" id="GO:0016726">
    <property type="term" value="F:oxidoreductase activity, acting on CH or CH2 groups, NAD or NADP as acceptor"/>
    <property type="evidence" value="ECO:0007669"/>
    <property type="project" value="UniProtKB-UniRule"/>
</dbReference>
<dbReference type="GO" id="GO:0009089">
    <property type="term" value="P:lysine biosynthetic process via diaminopimelate"/>
    <property type="evidence" value="ECO:0007669"/>
    <property type="project" value="UniProtKB-UniRule"/>
</dbReference>
<dbReference type="GO" id="GO:0051287">
    <property type="term" value="F:NAD binding"/>
    <property type="evidence" value="ECO:0007669"/>
    <property type="project" value="UniProtKB-UniRule"/>
</dbReference>
<comment type="catalytic activity">
    <reaction evidence="11 13">
        <text>(S)-2,3,4,5-tetrahydrodipicolinate + NADP(+) + H2O = (2S,4S)-4-hydroxy-2,3,4,5-tetrahydrodipicolinate + NADPH + H(+)</text>
        <dbReference type="Rhea" id="RHEA:35331"/>
        <dbReference type="ChEBI" id="CHEBI:15377"/>
        <dbReference type="ChEBI" id="CHEBI:15378"/>
        <dbReference type="ChEBI" id="CHEBI:16845"/>
        <dbReference type="ChEBI" id="CHEBI:57783"/>
        <dbReference type="ChEBI" id="CHEBI:58349"/>
        <dbReference type="ChEBI" id="CHEBI:67139"/>
        <dbReference type="EC" id="1.17.1.8"/>
    </reaction>
</comment>
<evidence type="ECO:0000256" key="9">
    <source>
        <dbReference type="ARBA" id="ARBA00037922"/>
    </source>
</evidence>
<evidence type="ECO:0000313" key="17">
    <source>
        <dbReference type="Proteomes" id="UP000061704"/>
    </source>
</evidence>
<dbReference type="InterPro" id="IPR023940">
    <property type="entry name" value="DHDPR_bac"/>
</dbReference>
<dbReference type="HOGENOM" id="CLU_047479_2_1_6"/>
<dbReference type="Pfam" id="PF01113">
    <property type="entry name" value="DapB_N"/>
    <property type="match status" value="1"/>
</dbReference>
<evidence type="ECO:0000256" key="12">
    <source>
        <dbReference type="ARBA" id="ARBA00049396"/>
    </source>
</evidence>
<feature type="binding site" evidence="13">
    <location>
        <begin position="100"/>
        <end position="102"/>
    </location>
    <ligand>
        <name>NAD(+)</name>
        <dbReference type="ChEBI" id="CHEBI:57540"/>
    </ligand>
</feature>
<evidence type="ECO:0000256" key="11">
    <source>
        <dbReference type="ARBA" id="ARBA00049080"/>
    </source>
</evidence>
<dbReference type="GO" id="GO:0019877">
    <property type="term" value="P:diaminopimelate biosynthetic process"/>
    <property type="evidence" value="ECO:0007669"/>
    <property type="project" value="UniProtKB-UniRule"/>
</dbReference>
<dbReference type="InterPro" id="IPR036291">
    <property type="entry name" value="NAD(P)-bd_dom_sf"/>
</dbReference>
<comment type="caution">
    <text evidence="13">Lacks conserved residue(s) required for the propagation of feature annotation.</text>
</comment>
<feature type="binding site" evidence="13">
    <location>
        <position position="37"/>
    </location>
    <ligand>
        <name>NADP(+)</name>
        <dbReference type="ChEBI" id="CHEBI:58349"/>
    </ligand>
</feature>
<dbReference type="KEGG" id="icp:ICMP_317"/>
<feature type="binding site" evidence="13">
    <location>
        <begin position="10"/>
        <end position="15"/>
    </location>
    <ligand>
        <name>NAD(+)</name>
        <dbReference type="ChEBI" id="CHEBI:57540"/>
    </ligand>
</feature>
<dbReference type="Pfam" id="PF05173">
    <property type="entry name" value="DapB_C"/>
    <property type="match status" value="1"/>
</dbReference>
<feature type="domain" description="Dihydrodipicolinate reductase N-terminal" evidence="14">
    <location>
        <begin position="4"/>
        <end position="127"/>
    </location>
</feature>
<sequence>MTNMRIAIAGVTGRMGKKLIQSLPHIEGIVLGAAFVRPGSIVTGIDVGQVVGEKILGIKLIDNLNTAINDFDVLIDFTNPAATLTYIDFCCKYKKSMVIGTTGFTEYEKKKIFLASENISIVLSPNFSVGINVVIKLLEKITTVMGNYADIEIIESHHRNKRDAPSGTALAMGEAIANIMHWDLNKKAIYNRGIHSGKRLANTIGFATIRAGDIIGEHTAIFADIGERIEITHKASSRITFAHGALKAAIWVNNKKPGIYSMQDVLALSTL</sequence>
<evidence type="ECO:0000256" key="5">
    <source>
        <dbReference type="ARBA" id="ARBA00022915"/>
    </source>
</evidence>
<dbReference type="InterPro" id="IPR022664">
    <property type="entry name" value="DapB_N_CS"/>
</dbReference>
<keyword evidence="4 13" id="KW-0521">NADP</keyword>
<dbReference type="CDD" id="cd02274">
    <property type="entry name" value="DHDPR_N"/>
    <property type="match status" value="1"/>
</dbReference>
<keyword evidence="17" id="KW-1185">Reference proteome</keyword>
<feature type="binding site" evidence="13">
    <location>
        <begin position="124"/>
        <end position="127"/>
    </location>
    <ligand>
        <name>NAD(+)</name>
        <dbReference type="ChEBI" id="CHEBI:57540"/>
    </ligand>
</feature>
<dbReference type="UniPathway" id="UPA00034">
    <property type="reaction ID" value="UER00018"/>
</dbReference>
<keyword evidence="2 13" id="KW-0963">Cytoplasm</keyword>
<keyword evidence="5 13" id="KW-0220">Diaminopimelate biosynthesis</keyword>
<comment type="function">
    <text evidence="13">Catalyzes the conversion of 4-hydroxy-tetrahydrodipicolinate (HTPA) to tetrahydrodipicolinate.</text>
</comment>
<evidence type="ECO:0000256" key="4">
    <source>
        <dbReference type="ARBA" id="ARBA00022857"/>
    </source>
</evidence>
<accession>C5WCW5</accession>
<dbReference type="GO" id="GO:0050661">
    <property type="term" value="F:NADP binding"/>
    <property type="evidence" value="ECO:0007669"/>
    <property type="project" value="UniProtKB-UniRule"/>
</dbReference>
<dbReference type="AlphaFoldDB" id="C5WCW5"/>
<dbReference type="STRING" id="476281.ICMP_317"/>
<dbReference type="GO" id="GO:0008839">
    <property type="term" value="F:4-hydroxy-tetrahydrodipicolinate reductase"/>
    <property type="evidence" value="ECO:0007669"/>
    <property type="project" value="UniProtKB-UniRule"/>
</dbReference>
<feature type="active site" description="Proton donor/acceptor" evidence="13">
    <location>
        <position position="157"/>
    </location>
</feature>
<evidence type="ECO:0000256" key="7">
    <source>
        <dbReference type="ARBA" id="ARBA00023027"/>
    </source>
</evidence>
<dbReference type="GO" id="GO:0005829">
    <property type="term" value="C:cytosol"/>
    <property type="evidence" value="ECO:0007669"/>
    <property type="project" value="TreeGrafter"/>
</dbReference>
<evidence type="ECO:0000256" key="1">
    <source>
        <dbReference type="ARBA" id="ARBA00006642"/>
    </source>
</evidence>
<proteinExistence type="inferred from homology"/>
<evidence type="ECO:0000256" key="10">
    <source>
        <dbReference type="ARBA" id="ARBA00038983"/>
    </source>
</evidence>
<dbReference type="SUPFAM" id="SSF51735">
    <property type="entry name" value="NAD(P)-binding Rossmann-fold domains"/>
    <property type="match status" value="1"/>
</dbReference>
<evidence type="ECO:0000259" key="15">
    <source>
        <dbReference type="Pfam" id="PF05173"/>
    </source>
</evidence>
<dbReference type="SUPFAM" id="SSF55347">
    <property type="entry name" value="Glyceraldehyde-3-phosphate dehydrogenase-like, C-terminal domain"/>
    <property type="match status" value="1"/>
</dbReference>
<dbReference type="PANTHER" id="PTHR20836:SF0">
    <property type="entry name" value="4-HYDROXY-TETRAHYDRODIPICOLINATE REDUCTASE 1, CHLOROPLASTIC-RELATED"/>
    <property type="match status" value="1"/>
</dbReference>
<comment type="similarity">
    <text evidence="1 13">Belongs to the DapB family.</text>
</comment>
<keyword evidence="6 13" id="KW-0560">Oxidoreductase</keyword>
<keyword evidence="3 13" id="KW-0028">Amino-acid biosynthesis</keyword>
<dbReference type="InterPro" id="IPR000846">
    <property type="entry name" value="DapB_N"/>
</dbReference>
<comment type="subcellular location">
    <subcellularLocation>
        <location evidence="13">Cytoplasm</location>
    </subcellularLocation>
</comment>
<dbReference type="NCBIfam" id="TIGR00036">
    <property type="entry name" value="dapB"/>
    <property type="match status" value="1"/>
</dbReference>
<evidence type="ECO:0000256" key="13">
    <source>
        <dbReference type="HAMAP-Rule" id="MF_00102"/>
    </source>
</evidence>
<organism evidence="16 17">
    <name type="scientific">Candidatus Ishikawaella capsulata Mpkobe</name>
    <dbReference type="NCBI Taxonomy" id="476281"/>
    <lineage>
        <taxon>Bacteria</taxon>
        <taxon>Pseudomonadati</taxon>
        <taxon>Pseudomonadota</taxon>
        <taxon>Gammaproteobacteria</taxon>
        <taxon>Enterobacterales</taxon>
        <taxon>Enterobacteriaceae</taxon>
        <taxon>Candidatus Ishikawella</taxon>
    </lineage>
</organism>
<dbReference type="OrthoDB" id="9790352at2"/>
<feature type="binding site" evidence="13">
    <location>
        <begin position="167"/>
        <end position="168"/>
    </location>
    <ligand>
        <name>(S)-2,3,4,5-tetrahydrodipicolinate</name>
        <dbReference type="ChEBI" id="CHEBI:16845"/>
    </ligand>
</feature>
<evidence type="ECO:0000256" key="3">
    <source>
        <dbReference type="ARBA" id="ARBA00022605"/>
    </source>
</evidence>
<evidence type="ECO:0000256" key="8">
    <source>
        <dbReference type="ARBA" id="ARBA00023154"/>
    </source>
</evidence>
<feature type="binding site" evidence="13">
    <location>
        <position position="158"/>
    </location>
    <ligand>
        <name>(S)-2,3,4,5-tetrahydrodipicolinate</name>
        <dbReference type="ChEBI" id="CHEBI:16845"/>
    </ligand>
</feature>
<dbReference type="Gene3D" id="3.40.50.720">
    <property type="entry name" value="NAD(P)-binding Rossmann-like Domain"/>
    <property type="match status" value="1"/>
</dbReference>
<feature type="active site" description="Proton donor" evidence="13">
    <location>
        <position position="161"/>
    </location>
</feature>
<dbReference type="FunFam" id="3.30.360.10:FF:000004">
    <property type="entry name" value="4-hydroxy-tetrahydrodipicolinate reductase"/>
    <property type="match status" value="1"/>
</dbReference>
<dbReference type="Gene3D" id="3.30.360.10">
    <property type="entry name" value="Dihydrodipicolinate Reductase, domain 2"/>
    <property type="match status" value="1"/>
</dbReference>
<evidence type="ECO:0000259" key="14">
    <source>
        <dbReference type="Pfam" id="PF01113"/>
    </source>
</evidence>
<feature type="domain" description="Dihydrodipicolinate reductase C-terminal" evidence="15">
    <location>
        <begin position="130"/>
        <end position="266"/>
    </location>
</feature>
<dbReference type="Proteomes" id="UP000061704">
    <property type="component" value="Chromosome"/>
</dbReference>
<keyword evidence="7 13" id="KW-0520">NAD</keyword>
<dbReference type="InterPro" id="IPR022663">
    <property type="entry name" value="DapB_C"/>
</dbReference>
<dbReference type="PROSITE" id="PS01298">
    <property type="entry name" value="DAPB"/>
    <property type="match status" value="1"/>
</dbReference>
<name>C5WCW5_9ENTR</name>
<keyword evidence="8 13" id="KW-0457">Lysine biosynthesis</keyword>
<comment type="catalytic activity">
    <reaction evidence="12 13">
        <text>(S)-2,3,4,5-tetrahydrodipicolinate + NAD(+) + H2O = (2S,4S)-4-hydroxy-2,3,4,5-tetrahydrodipicolinate + NADH + H(+)</text>
        <dbReference type="Rhea" id="RHEA:35323"/>
        <dbReference type="ChEBI" id="CHEBI:15377"/>
        <dbReference type="ChEBI" id="CHEBI:15378"/>
        <dbReference type="ChEBI" id="CHEBI:16845"/>
        <dbReference type="ChEBI" id="CHEBI:57540"/>
        <dbReference type="ChEBI" id="CHEBI:57945"/>
        <dbReference type="ChEBI" id="CHEBI:67139"/>
        <dbReference type="EC" id="1.17.1.8"/>
    </reaction>
</comment>
<evidence type="ECO:0000256" key="2">
    <source>
        <dbReference type="ARBA" id="ARBA00022490"/>
    </source>
</evidence>
<dbReference type="EC" id="1.17.1.8" evidence="10 13"/>
<comment type="pathway">
    <text evidence="9 13">Amino-acid biosynthesis; L-lysine biosynthesis via DAP pathway; (S)-tetrahydrodipicolinate from L-aspartate: step 4/4.</text>
</comment>
<reference evidence="16 17" key="1">
    <citation type="journal article" date="2011" name="Genome Biol. Evol.">
        <title>Reductive evolution of bacterial genome in insect gut environment.</title>
        <authorList>
            <person name="Nikoh N."/>
            <person name="Hosokawa T."/>
            <person name="Ohshima K."/>
            <person name="Hattori M."/>
            <person name="Fukatsu T."/>
        </authorList>
    </citation>
    <scope>NUCLEOTIDE SEQUENCE [LARGE SCALE GENOMIC DNA]</scope>
    <source>
        <strain evidence="16 17">Mpkobe</strain>
    </source>
</reference>
<evidence type="ECO:0000256" key="6">
    <source>
        <dbReference type="ARBA" id="ARBA00023002"/>
    </source>
</evidence>
<dbReference type="PANTHER" id="PTHR20836">
    <property type="entry name" value="DIHYDRODIPICOLINATE REDUCTASE"/>
    <property type="match status" value="1"/>
</dbReference>
<comment type="subunit">
    <text evidence="13">Homotetramer.</text>
</comment>
<evidence type="ECO:0000313" key="16">
    <source>
        <dbReference type="EMBL" id="BAH83171.1"/>
    </source>
</evidence>
<comment type="caution">
    <text evidence="13">Was originally thought to be a dihydrodipicolinate reductase (DHDPR), catalyzing the conversion of dihydrodipicolinate to tetrahydrodipicolinate. However, it was shown in E.coli that the substrate of the enzymatic reaction is not dihydrodipicolinate (DHDP) but in fact (2S,4S)-4-hydroxy-2,3,4,5-tetrahydrodipicolinic acid (HTPA), the product released by the DapA-catalyzed reaction.</text>
</comment>
<dbReference type="EMBL" id="AP010872">
    <property type="protein sequence ID" value="BAH83171.1"/>
    <property type="molecule type" value="Genomic_DNA"/>
</dbReference>